<keyword evidence="4" id="KW-1185">Reference proteome</keyword>
<dbReference type="EMBL" id="JAUEPN010000012">
    <property type="protein sequence ID" value="KAK3290577.1"/>
    <property type="molecule type" value="Genomic_DNA"/>
</dbReference>
<evidence type="ECO:0000259" key="2">
    <source>
        <dbReference type="Pfam" id="PF17681"/>
    </source>
</evidence>
<dbReference type="InterPro" id="IPR041470">
    <property type="entry name" value="GCP_N"/>
</dbReference>
<dbReference type="GeneID" id="87841806"/>
<dbReference type="AlphaFoldDB" id="A0AAE0H645"/>
<organism evidence="3 4">
    <name type="scientific">Chaetomium fimeti</name>
    <dbReference type="NCBI Taxonomy" id="1854472"/>
    <lineage>
        <taxon>Eukaryota</taxon>
        <taxon>Fungi</taxon>
        <taxon>Dikarya</taxon>
        <taxon>Ascomycota</taxon>
        <taxon>Pezizomycotina</taxon>
        <taxon>Sordariomycetes</taxon>
        <taxon>Sordariomycetidae</taxon>
        <taxon>Sordariales</taxon>
        <taxon>Chaetomiaceae</taxon>
        <taxon>Chaetomium</taxon>
    </lineage>
</organism>
<sequence length="163" mass="17112">MLHEILLSLSGHPSPLLRSASSNPTNALTTPERALLSSLAHLSDLHIHLLTSTAHTATAHPSVICRAVASATDVLHLAAFRRKVRVVEETLLRKDAALVGAYDIVPLTAVGAEFVGWGRRLEWLGRVLEIMVGDGGGGGREASAGCTGGKGDRFFFRRGGGGG</sequence>
<evidence type="ECO:0000313" key="4">
    <source>
        <dbReference type="Proteomes" id="UP001278766"/>
    </source>
</evidence>
<dbReference type="RefSeq" id="XP_062654091.1">
    <property type="nucleotide sequence ID" value="XM_062804858.1"/>
</dbReference>
<reference evidence="3" key="1">
    <citation type="journal article" date="2023" name="Mol. Phylogenet. Evol.">
        <title>Genome-scale phylogeny and comparative genomics of the fungal order Sordariales.</title>
        <authorList>
            <person name="Hensen N."/>
            <person name="Bonometti L."/>
            <person name="Westerberg I."/>
            <person name="Brannstrom I.O."/>
            <person name="Guillou S."/>
            <person name="Cros-Aarteil S."/>
            <person name="Calhoun S."/>
            <person name="Haridas S."/>
            <person name="Kuo A."/>
            <person name="Mondo S."/>
            <person name="Pangilinan J."/>
            <person name="Riley R."/>
            <person name="LaButti K."/>
            <person name="Andreopoulos B."/>
            <person name="Lipzen A."/>
            <person name="Chen C."/>
            <person name="Yan M."/>
            <person name="Daum C."/>
            <person name="Ng V."/>
            <person name="Clum A."/>
            <person name="Steindorff A."/>
            <person name="Ohm R.A."/>
            <person name="Martin F."/>
            <person name="Silar P."/>
            <person name="Natvig D.O."/>
            <person name="Lalanne C."/>
            <person name="Gautier V."/>
            <person name="Ament-Velasquez S.L."/>
            <person name="Kruys A."/>
            <person name="Hutchinson M.I."/>
            <person name="Powell A.J."/>
            <person name="Barry K."/>
            <person name="Miller A.N."/>
            <person name="Grigoriev I.V."/>
            <person name="Debuchy R."/>
            <person name="Gladieux P."/>
            <person name="Hiltunen Thoren M."/>
            <person name="Johannesson H."/>
        </authorList>
    </citation>
    <scope>NUCLEOTIDE SEQUENCE</scope>
    <source>
        <strain evidence="3">CBS 168.71</strain>
    </source>
</reference>
<dbReference type="Pfam" id="PF17681">
    <property type="entry name" value="GCP_N_terminal"/>
    <property type="match status" value="1"/>
</dbReference>
<comment type="caution">
    <text evidence="3">The sequence shown here is derived from an EMBL/GenBank/DDBJ whole genome shotgun (WGS) entry which is preliminary data.</text>
</comment>
<protein>
    <recommendedName>
        <fullName evidence="2">Gamma tubulin complex component protein N-terminal domain-containing protein</fullName>
    </recommendedName>
</protein>
<evidence type="ECO:0000313" key="3">
    <source>
        <dbReference type="EMBL" id="KAK3290577.1"/>
    </source>
</evidence>
<gene>
    <name evidence="3" type="ORF">B0H64DRAFT_411597</name>
</gene>
<name>A0AAE0H645_9PEZI</name>
<reference evidence="3" key="2">
    <citation type="submission" date="2023-06" db="EMBL/GenBank/DDBJ databases">
        <authorList>
            <consortium name="Lawrence Berkeley National Laboratory"/>
            <person name="Haridas S."/>
            <person name="Hensen N."/>
            <person name="Bonometti L."/>
            <person name="Westerberg I."/>
            <person name="Brannstrom I.O."/>
            <person name="Guillou S."/>
            <person name="Cros-Aarteil S."/>
            <person name="Calhoun S."/>
            <person name="Kuo A."/>
            <person name="Mondo S."/>
            <person name="Pangilinan J."/>
            <person name="Riley R."/>
            <person name="Labutti K."/>
            <person name="Andreopoulos B."/>
            <person name="Lipzen A."/>
            <person name="Chen C."/>
            <person name="Yanf M."/>
            <person name="Daum C."/>
            <person name="Ng V."/>
            <person name="Clum A."/>
            <person name="Steindorff A."/>
            <person name="Ohm R."/>
            <person name="Martin F."/>
            <person name="Silar P."/>
            <person name="Natvig D."/>
            <person name="Lalanne C."/>
            <person name="Gautier V."/>
            <person name="Ament-Velasquez S.L."/>
            <person name="Kruys A."/>
            <person name="Hutchinson M.I."/>
            <person name="Powell A.J."/>
            <person name="Barry K."/>
            <person name="Miller A.N."/>
            <person name="Grigoriev I.V."/>
            <person name="Debuchy R."/>
            <person name="Gladieux P."/>
            <person name="Thoren M.H."/>
            <person name="Johannesson H."/>
        </authorList>
    </citation>
    <scope>NUCLEOTIDE SEQUENCE</scope>
    <source>
        <strain evidence="3">CBS 168.71</strain>
    </source>
</reference>
<dbReference type="Proteomes" id="UP001278766">
    <property type="component" value="Unassembled WGS sequence"/>
</dbReference>
<feature type="non-terminal residue" evidence="3">
    <location>
        <position position="1"/>
    </location>
</feature>
<keyword evidence="1" id="KW-0493">Microtubule</keyword>
<feature type="domain" description="Gamma tubulin complex component protein N-terminal" evidence="2">
    <location>
        <begin position="2"/>
        <end position="132"/>
    </location>
</feature>
<proteinExistence type="predicted"/>
<accession>A0AAE0H645</accession>
<evidence type="ECO:0000256" key="1">
    <source>
        <dbReference type="ARBA" id="ARBA00022701"/>
    </source>
</evidence>
<dbReference type="GO" id="GO:0005874">
    <property type="term" value="C:microtubule"/>
    <property type="evidence" value="ECO:0007669"/>
    <property type="project" value="UniProtKB-KW"/>
</dbReference>